<feature type="region of interest" description="Disordered" evidence="1">
    <location>
        <begin position="1"/>
        <end position="35"/>
    </location>
</feature>
<reference evidence="2 3" key="1">
    <citation type="journal article" date="2015" name="Genome Announc.">
        <title>Expanding the biotechnology potential of lactobacilli through comparative genomics of 213 strains and associated genera.</title>
        <authorList>
            <person name="Sun Z."/>
            <person name="Harris H.M."/>
            <person name="McCann A."/>
            <person name="Guo C."/>
            <person name="Argimon S."/>
            <person name="Zhang W."/>
            <person name="Yang X."/>
            <person name="Jeffery I.B."/>
            <person name="Cooney J.C."/>
            <person name="Kagawa T.F."/>
            <person name="Liu W."/>
            <person name="Song Y."/>
            <person name="Salvetti E."/>
            <person name="Wrobel A."/>
            <person name="Rasinkangas P."/>
            <person name="Parkhill J."/>
            <person name="Rea M.C."/>
            <person name="O'Sullivan O."/>
            <person name="Ritari J."/>
            <person name="Douillard F.P."/>
            <person name="Paul Ross R."/>
            <person name="Yang R."/>
            <person name="Briner A.E."/>
            <person name="Felis G.E."/>
            <person name="de Vos W.M."/>
            <person name="Barrangou R."/>
            <person name="Klaenhammer T.R."/>
            <person name="Caufield P.W."/>
            <person name="Cui Y."/>
            <person name="Zhang H."/>
            <person name="O'Toole P.W."/>
        </authorList>
    </citation>
    <scope>NUCLEOTIDE SEQUENCE [LARGE SCALE GENOMIC DNA]</scope>
    <source>
        <strain evidence="2 3">DSM 20505</strain>
    </source>
</reference>
<dbReference type="EMBL" id="AYYO01000012">
    <property type="protein sequence ID" value="KRM55786.1"/>
    <property type="molecule type" value="Genomic_DNA"/>
</dbReference>
<evidence type="ECO:0000256" key="1">
    <source>
        <dbReference type="SAM" id="MobiDB-lite"/>
    </source>
</evidence>
<evidence type="ECO:0000313" key="2">
    <source>
        <dbReference type="EMBL" id="KRM55786.1"/>
    </source>
</evidence>
<feature type="compositionally biased region" description="Polar residues" evidence="1">
    <location>
        <begin position="22"/>
        <end position="33"/>
    </location>
</feature>
<protein>
    <submittedName>
        <fullName evidence="2">Uncharacterized protein</fullName>
    </submittedName>
</protein>
<keyword evidence="3" id="KW-1185">Reference proteome</keyword>
<evidence type="ECO:0000313" key="3">
    <source>
        <dbReference type="Proteomes" id="UP000051679"/>
    </source>
</evidence>
<proteinExistence type="predicted"/>
<gene>
    <name evidence="2" type="ORF">FC18_GL000977</name>
</gene>
<accession>A0A0R1ZMU8</accession>
<dbReference type="AlphaFoldDB" id="A0A0R1ZMU8"/>
<dbReference type="Proteomes" id="UP000051679">
    <property type="component" value="Unassembled WGS sequence"/>
</dbReference>
<organism evidence="2 3">
    <name type="scientific">Lacticaseibacillus sharpeae JCM 1186 = DSM 20505</name>
    <dbReference type="NCBI Taxonomy" id="1291052"/>
    <lineage>
        <taxon>Bacteria</taxon>
        <taxon>Bacillati</taxon>
        <taxon>Bacillota</taxon>
        <taxon>Bacilli</taxon>
        <taxon>Lactobacillales</taxon>
        <taxon>Lactobacillaceae</taxon>
        <taxon>Lacticaseibacillus</taxon>
    </lineage>
</organism>
<dbReference type="STRING" id="1291052.FC18_GL000977"/>
<name>A0A0R1ZMU8_9LACO</name>
<sequence>MHTPSQNRSDNAHSQDEPQSPIGFQQSHHSVLRSSKWRVAPKIIIPVSRAGFQPSWH</sequence>
<comment type="caution">
    <text evidence="2">The sequence shown here is derived from an EMBL/GenBank/DDBJ whole genome shotgun (WGS) entry which is preliminary data.</text>
</comment>